<dbReference type="GO" id="GO:0008237">
    <property type="term" value="F:metallopeptidase activity"/>
    <property type="evidence" value="ECO:0007669"/>
    <property type="project" value="UniProtKB-KW"/>
</dbReference>
<feature type="transmembrane region" description="Helical" evidence="13">
    <location>
        <begin position="131"/>
        <end position="157"/>
    </location>
</feature>
<evidence type="ECO:0000256" key="13">
    <source>
        <dbReference type="SAM" id="Phobius"/>
    </source>
</evidence>
<feature type="transmembrane region" description="Helical" evidence="13">
    <location>
        <begin position="57"/>
        <end position="75"/>
    </location>
</feature>
<keyword evidence="7" id="KW-0479">Metal-binding</keyword>
<proteinExistence type="inferred from homology"/>
<comment type="similarity">
    <text evidence="3">Belongs to the peptidase M50B family.</text>
</comment>
<comment type="subcellular location">
    <subcellularLocation>
        <location evidence="2">Cell membrane</location>
        <topology evidence="2">Multi-pass membrane protein</topology>
    </subcellularLocation>
</comment>
<dbReference type="EMBL" id="CP014141">
    <property type="protein sequence ID" value="AMA75742.1"/>
    <property type="molecule type" value="Genomic_DNA"/>
</dbReference>
<evidence type="ECO:0000259" key="14">
    <source>
        <dbReference type="Pfam" id="PF02163"/>
    </source>
</evidence>
<evidence type="ECO:0000256" key="11">
    <source>
        <dbReference type="ARBA" id="ARBA00023049"/>
    </source>
</evidence>
<dbReference type="RefSeq" id="WP_060384532.1">
    <property type="nucleotide sequence ID" value="NZ_CP014141.1"/>
</dbReference>
<evidence type="ECO:0000256" key="2">
    <source>
        <dbReference type="ARBA" id="ARBA00004651"/>
    </source>
</evidence>
<evidence type="ECO:0000256" key="8">
    <source>
        <dbReference type="ARBA" id="ARBA00022801"/>
    </source>
</evidence>
<keyword evidence="5" id="KW-0645">Protease</keyword>
<organism evidence="15 16">
    <name type="scientific">Thermus parvatiensis</name>
    <dbReference type="NCBI Taxonomy" id="456163"/>
    <lineage>
        <taxon>Bacteria</taxon>
        <taxon>Thermotogati</taxon>
        <taxon>Deinococcota</taxon>
        <taxon>Deinococci</taxon>
        <taxon>Thermales</taxon>
        <taxon>Thermaceae</taxon>
        <taxon>Thermus</taxon>
    </lineage>
</organism>
<feature type="domain" description="Peptidase M50" evidence="14">
    <location>
        <begin position="141"/>
        <end position="186"/>
    </location>
</feature>
<dbReference type="AlphaFoldDB" id="A0A109QJW0"/>
<evidence type="ECO:0000313" key="15">
    <source>
        <dbReference type="EMBL" id="AMA75742.1"/>
    </source>
</evidence>
<dbReference type="PANTHER" id="PTHR35864:SF1">
    <property type="entry name" value="ZINC METALLOPROTEASE YWHC-RELATED"/>
    <property type="match status" value="1"/>
</dbReference>
<dbReference type="CDD" id="cd06158">
    <property type="entry name" value="S2P-M50_like_1"/>
    <property type="match status" value="1"/>
</dbReference>
<evidence type="ECO:0000256" key="10">
    <source>
        <dbReference type="ARBA" id="ARBA00022989"/>
    </source>
</evidence>
<keyword evidence="12 13" id="KW-0472">Membrane</keyword>
<keyword evidence="10 13" id="KW-1133">Transmembrane helix</keyword>
<dbReference type="GO" id="GO:0046872">
    <property type="term" value="F:metal ion binding"/>
    <property type="evidence" value="ECO:0007669"/>
    <property type="project" value="UniProtKB-KW"/>
</dbReference>
<name>A0A109QJW0_9DEIN</name>
<evidence type="ECO:0000313" key="16">
    <source>
        <dbReference type="Proteomes" id="UP000061630"/>
    </source>
</evidence>
<dbReference type="InterPro" id="IPR008915">
    <property type="entry name" value="Peptidase_M50"/>
</dbReference>
<sequence>MIALLQEDPLAFLLAFFALVMSLVLHEVGHAYAAHLFGDDTAKRQGRLSLNPLRHLDPLGTLLLFLVGFGWARPVPIHPPAFRAYRLGLFAVSVAGILVNLVLAVLFALAVRGLFALDPEGVYGAFRGSGGSALGLLALAAYVTSSINLVLAVFNLLPIPPLDGSKILQSLLPLAWHPWLWRLEQYAWLSFLLILTVLRGPIQEVLAFARRVFFTLLLG</sequence>
<dbReference type="GO" id="GO:0005886">
    <property type="term" value="C:plasma membrane"/>
    <property type="evidence" value="ECO:0007669"/>
    <property type="project" value="UniProtKB-SubCell"/>
</dbReference>
<evidence type="ECO:0000256" key="3">
    <source>
        <dbReference type="ARBA" id="ARBA00007931"/>
    </source>
</evidence>
<reference evidence="15 16" key="1">
    <citation type="submission" date="2016-01" db="EMBL/GenBank/DDBJ databases">
        <title>Genome sequence of Thermus parvatiensis, a thermophile isolated from a hot water spring.</title>
        <authorList>
            <person name="Tripathi C."/>
            <person name="Lal R."/>
        </authorList>
    </citation>
    <scope>NUCLEOTIDE SEQUENCE [LARGE SCALE GENOMIC DNA]</scope>
    <source>
        <strain evidence="15 16">RL</strain>
    </source>
</reference>
<dbReference type="PANTHER" id="PTHR35864">
    <property type="entry name" value="ZINC METALLOPROTEASE MJ0611-RELATED"/>
    <property type="match status" value="1"/>
</dbReference>
<evidence type="ECO:0000256" key="12">
    <source>
        <dbReference type="ARBA" id="ARBA00023136"/>
    </source>
</evidence>
<evidence type="ECO:0000256" key="9">
    <source>
        <dbReference type="ARBA" id="ARBA00022833"/>
    </source>
</evidence>
<keyword evidence="8" id="KW-0378">Hydrolase</keyword>
<keyword evidence="6 13" id="KW-0812">Transmembrane</keyword>
<evidence type="ECO:0000256" key="6">
    <source>
        <dbReference type="ARBA" id="ARBA00022692"/>
    </source>
</evidence>
<keyword evidence="4" id="KW-1003">Cell membrane</keyword>
<dbReference type="GO" id="GO:0006508">
    <property type="term" value="P:proteolysis"/>
    <property type="evidence" value="ECO:0007669"/>
    <property type="project" value="UniProtKB-KW"/>
</dbReference>
<dbReference type="Proteomes" id="UP000061630">
    <property type="component" value="Chromosome"/>
</dbReference>
<dbReference type="InterPro" id="IPR052348">
    <property type="entry name" value="Metallopeptidase_M50B"/>
</dbReference>
<keyword evidence="11" id="KW-0482">Metalloprotease</keyword>
<feature type="transmembrane region" description="Helical" evidence="13">
    <location>
        <begin position="186"/>
        <end position="209"/>
    </location>
</feature>
<dbReference type="Pfam" id="PF02163">
    <property type="entry name" value="Peptidase_M50"/>
    <property type="match status" value="1"/>
</dbReference>
<dbReference type="InterPro" id="IPR044537">
    <property type="entry name" value="Rip2-like"/>
</dbReference>
<comment type="cofactor">
    <cofactor evidence="1">
        <name>Zn(2+)</name>
        <dbReference type="ChEBI" id="CHEBI:29105"/>
    </cofactor>
</comment>
<evidence type="ECO:0000256" key="4">
    <source>
        <dbReference type="ARBA" id="ARBA00022475"/>
    </source>
</evidence>
<feature type="transmembrane region" description="Helical" evidence="13">
    <location>
        <begin position="87"/>
        <end position="111"/>
    </location>
</feature>
<evidence type="ECO:0000256" key="5">
    <source>
        <dbReference type="ARBA" id="ARBA00022670"/>
    </source>
</evidence>
<evidence type="ECO:0000256" key="1">
    <source>
        <dbReference type="ARBA" id="ARBA00001947"/>
    </source>
</evidence>
<protein>
    <recommendedName>
        <fullName evidence="14">Peptidase M50 domain-containing protein</fullName>
    </recommendedName>
</protein>
<dbReference type="KEGG" id="tpar:AV541_06550"/>
<accession>A0A109QJW0</accession>
<keyword evidence="9" id="KW-0862">Zinc</keyword>
<evidence type="ECO:0000256" key="7">
    <source>
        <dbReference type="ARBA" id="ARBA00022723"/>
    </source>
</evidence>
<gene>
    <name evidence="15" type="ORF">AV541_06550</name>
</gene>